<dbReference type="GO" id="GO:0046872">
    <property type="term" value="F:metal ion binding"/>
    <property type="evidence" value="ECO:0007669"/>
    <property type="project" value="UniProtKB-KW"/>
</dbReference>
<dbReference type="EMBL" id="QWKX01000072">
    <property type="protein sequence ID" value="RIH75297.1"/>
    <property type="molecule type" value="Genomic_DNA"/>
</dbReference>
<evidence type="ECO:0000256" key="1">
    <source>
        <dbReference type="ARBA" id="ARBA00022723"/>
    </source>
</evidence>
<comment type="caution">
    <text evidence="4">The sequence shown here is derived from an EMBL/GenBank/DDBJ whole genome shotgun (WGS) entry which is preliminary data.</text>
</comment>
<reference evidence="4 5" key="1">
    <citation type="submission" date="2018-08" db="EMBL/GenBank/DDBJ databases">
        <title>Meiothermus cateniformans JCM 15151 genome sequencing project.</title>
        <authorList>
            <person name="Da Costa M.S."/>
            <person name="Albuquerque L."/>
            <person name="Raposo P."/>
            <person name="Froufe H.J.C."/>
            <person name="Barroso C.S."/>
            <person name="Egas C."/>
        </authorList>
    </citation>
    <scope>NUCLEOTIDE SEQUENCE [LARGE SCALE GENOMIC DNA]</scope>
    <source>
        <strain evidence="4 5">JCM 15151</strain>
    </source>
</reference>
<sequence length="368" mass="40770">MVQSSSSMPFGLEATPPRFALHGAPTPGLANLAQALSAVLEAKGYILDPQAEAPRAVLNFIQAEKPIPYRRKAQGTMVISFLELPQMPPDPIAGLYSYLVRALSNMLVVYVPGQGAYFLTLELGQYHEPEGPGFAERVFERIHPIASSVLVVQNIFEADLEPQLWQGDALTQSLSAAGRKLAEWDLLPAAFPIEEILPPEDLRHVKRLYGIGGLSYGNLSVRKDERRFWMSASGVDKASLREVGRDILMVTDYDPIQNAMRLSVPPGIEPRRVSVDAIEHWMIYREHPQVGAIIHVHAWMENIPSTQFNYPCGTYELASAVAEKVREAPDPSRAVVGLKNHGLTITGHSLEEILERIEGRLLRQVPMS</sequence>
<protein>
    <submittedName>
        <fullName evidence="4">Methylthioribulose-1-phosphate dehydratase</fullName>
        <ecNumber evidence="4">4.2.1.109</ecNumber>
    </submittedName>
</protein>
<evidence type="ECO:0000256" key="2">
    <source>
        <dbReference type="ARBA" id="ARBA00023239"/>
    </source>
</evidence>
<dbReference type="Gene3D" id="3.40.225.10">
    <property type="entry name" value="Class II aldolase/adducin N-terminal domain"/>
    <property type="match status" value="1"/>
</dbReference>
<dbReference type="PANTHER" id="PTHR22789:SF0">
    <property type="entry name" value="3-OXO-TETRONATE 4-PHOSPHATE DECARBOXYLASE-RELATED"/>
    <property type="match status" value="1"/>
</dbReference>
<dbReference type="InterPro" id="IPR050197">
    <property type="entry name" value="Aldolase_class_II_sugar_metab"/>
</dbReference>
<dbReference type="SUPFAM" id="SSF53639">
    <property type="entry name" value="AraD/HMP-PK domain-like"/>
    <property type="match status" value="1"/>
</dbReference>
<dbReference type="InterPro" id="IPR001303">
    <property type="entry name" value="Aldolase_II/adducin_N"/>
</dbReference>
<dbReference type="Proteomes" id="UP000266089">
    <property type="component" value="Unassembled WGS sequence"/>
</dbReference>
<keyword evidence="1" id="KW-0479">Metal-binding</keyword>
<dbReference type="GO" id="GO:0005829">
    <property type="term" value="C:cytosol"/>
    <property type="evidence" value="ECO:0007669"/>
    <property type="project" value="TreeGrafter"/>
</dbReference>
<keyword evidence="2 4" id="KW-0456">Lyase</keyword>
<feature type="domain" description="Class II aldolase/adducin N-terminal" evidence="3">
    <location>
        <begin position="200"/>
        <end position="365"/>
    </location>
</feature>
<dbReference type="EC" id="4.2.1.109" evidence="4"/>
<dbReference type="GO" id="GO:0046570">
    <property type="term" value="F:methylthioribulose 1-phosphate dehydratase activity"/>
    <property type="evidence" value="ECO:0007669"/>
    <property type="project" value="UniProtKB-EC"/>
</dbReference>
<evidence type="ECO:0000313" key="5">
    <source>
        <dbReference type="Proteomes" id="UP000266089"/>
    </source>
</evidence>
<dbReference type="Pfam" id="PF00596">
    <property type="entry name" value="Aldolase_II"/>
    <property type="match status" value="1"/>
</dbReference>
<dbReference type="PANTHER" id="PTHR22789">
    <property type="entry name" value="FUCULOSE PHOSPHATE ALDOLASE"/>
    <property type="match status" value="1"/>
</dbReference>
<evidence type="ECO:0000259" key="3">
    <source>
        <dbReference type="SMART" id="SM01007"/>
    </source>
</evidence>
<dbReference type="GO" id="GO:0016832">
    <property type="term" value="F:aldehyde-lyase activity"/>
    <property type="evidence" value="ECO:0007669"/>
    <property type="project" value="TreeGrafter"/>
</dbReference>
<evidence type="ECO:0000313" key="4">
    <source>
        <dbReference type="EMBL" id="RIH75297.1"/>
    </source>
</evidence>
<accession>A0A399DTD0</accession>
<dbReference type="AlphaFoldDB" id="A0A399DTD0"/>
<dbReference type="GO" id="GO:0019323">
    <property type="term" value="P:pentose catabolic process"/>
    <property type="evidence" value="ECO:0007669"/>
    <property type="project" value="TreeGrafter"/>
</dbReference>
<dbReference type="RefSeq" id="WP_223299807.1">
    <property type="nucleotide sequence ID" value="NZ_JBHSXZ010000010.1"/>
</dbReference>
<dbReference type="InterPro" id="IPR036409">
    <property type="entry name" value="Aldolase_II/adducin_N_sf"/>
</dbReference>
<name>A0A399DTD0_9DEIN</name>
<proteinExistence type="predicted"/>
<gene>
    <name evidence="4" type="primary">mtnB</name>
    <name evidence="4" type="ORF">Mcate_02309</name>
</gene>
<organism evidence="4 5">
    <name type="scientific">Meiothermus taiwanensis</name>
    <dbReference type="NCBI Taxonomy" id="172827"/>
    <lineage>
        <taxon>Bacteria</taxon>
        <taxon>Thermotogati</taxon>
        <taxon>Deinococcota</taxon>
        <taxon>Deinococci</taxon>
        <taxon>Thermales</taxon>
        <taxon>Thermaceae</taxon>
        <taxon>Meiothermus</taxon>
    </lineage>
</organism>
<dbReference type="SMART" id="SM01007">
    <property type="entry name" value="Aldolase_II"/>
    <property type="match status" value="1"/>
</dbReference>